<proteinExistence type="predicted"/>
<comment type="caution">
    <text evidence="1">The sequence shown here is derived from an EMBL/GenBank/DDBJ whole genome shotgun (WGS) entry which is preliminary data.</text>
</comment>
<dbReference type="Proteomes" id="UP001157502">
    <property type="component" value="Chromosome 10"/>
</dbReference>
<dbReference type="EMBL" id="CM055737">
    <property type="protein sequence ID" value="KAJ8005789.1"/>
    <property type="molecule type" value="Genomic_DNA"/>
</dbReference>
<keyword evidence="2" id="KW-1185">Reference proteome</keyword>
<sequence length="134" mass="14376">MRECPVVLGAAPAAGYPSGDKTRASNRAPFPFQGAAFDCGGGHCRGRGVSVWNRRLYHTPHLRSRGGEIEVDVVSAVSRVKLPFGPRVSGWAIRSSQCLCGHTMEAKMAAVLSSEEAPDSPEDTRVSGHLNLFR</sequence>
<reference evidence="1" key="1">
    <citation type="submission" date="2021-05" db="EMBL/GenBank/DDBJ databases">
        <authorList>
            <person name="Pan Q."/>
            <person name="Jouanno E."/>
            <person name="Zahm M."/>
            <person name="Klopp C."/>
            <person name="Cabau C."/>
            <person name="Louis A."/>
            <person name="Berthelot C."/>
            <person name="Parey E."/>
            <person name="Roest Crollius H."/>
            <person name="Montfort J."/>
            <person name="Robinson-Rechavi M."/>
            <person name="Bouchez O."/>
            <person name="Lampietro C."/>
            <person name="Lopez Roques C."/>
            <person name="Donnadieu C."/>
            <person name="Postlethwait J."/>
            <person name="Bobe J."/>
            <person name="Dillon D."/>
            <person name="Chandos A."/>
            <person name="von Hippel F."/>
            <person name="Guiguen Y."/>
        </authorList>
    </citation>
    <scope>NUCLEOTIDE SEQUENCE</scope>
    <source>
        <strain evidence="1">YG-Jan2019</strain>
    </source>
</reference>
<gene>
    <name evidence="1" type="ORF">DPEC_G00121530</name>
</gene>
<evidence type="ECO:0000313" key="1">
    <source>
        <dbReference type="EMBL" id="KAJ8005789.1"/>
    </source>
</evidence>
<accession>A0ACC2GPX4</accession>
<organism evidence="1 2">
    <name type="scientific">Dallia pectoralis</name>
    <name type="common">Alaska blackfish</name>
    <dbReference type="NCBI Taxonomy" id="75939"/>
    <lineage>
        <taxon>Eukaryota</taxon>
        <taxon>Metazoa</taxon>
        <taxon>Chordata</taxon>
        <taxon>Craniata</taxon>
        <taxon>Vertebrata</taxon>
        <taxon>Euteleostomi</taxon>
        <taxon>Actinopterygii</taxon>
        <taxon>Neopterygii</taxon>
        <taxon>Teleostei</taxon>
        <taxon>Protacanthopterygii</taxon>
        <taxon>Esociformes</taxon>
        <taxon>Umbridae</taxon>
        <taxon>Dallia</taxon>
    </lineage>
</organism>
<protein>
    <submittedName>
        <fullName evidence="1">Uncharacterized protein</fullName>
    </submittedName>
</protein>
<name>A0ACC2GPX4_DALPE</name>
<evidence type="ECO:0000313" key="2">
    <source>
        <dbReference type="Proteomes" id="UP001157502"/>
    </source>
</evidence>